<keyword evidence="2" id="KW-1185">Reference proteome</keyword>
<reference evidence="1 2" key="1">
    <citation type="submission" date="2019-05" db="EMBL/GenBank/DDBJ databases">
        <title>Another draft genome of Portunus trituberculatus and its Hox gene families provides insights of decapod evolution.</title>
        <authorList>
            <person name="Jeong J.-H."/>
            <person name="Song I."/>
            <person name="Kim S."/>
            <person name="Choi T."/>
            <person name="Kim D."/>
            <person name="Ryu S."/>
            <person name="Kim W."/>
        </authorList>
    </citation>
    <scope>NUCLEOTIDE SEQUENCE [LARGE SCALE GENOMIC DNA]</scope>
    <source>
        <tissue evidence="1">Muscle</tissue>
    </source>
</reference>
<evidence type="ECO:0000313" key="1">
    <source>
        <dbReference type="EMBL" id="MPC55926.1"/>
    </source>
</evidence>
<sequence>MAWTTVRHEEAHDCNEIVKKGENVGPTGYWLVRKRKKRKRKRVCVDETRWARRGATSQSTSRCLHLHHPTTITRTALCAKIL</sequence>
<dbReference type="EMBL" id="VSRR010013552">
    <property type="protein sequence ID" value="MPC55926.1"/>
    <property type="molecule type" value="Genomic_DNA"/>
</dbReference>
<gene>
    <name evidence="1" type="ORF">E2C01_049872</name>
</gene>
<protein>
    <submittedName>
        <fullName evidence="1">Uncharacterized protein</fullName>
    </submittedName>
</protein>
<evidence type="ECO:0000313" key="2">
    <source>
        <dbReference type="Proteomes" id="UP000324222"/>
    </source>
</evidence>
<dbReference type="Proteomes" id="UP000324222">
    <property type="component" value="Unassembled WGS sequence"/>
</dbReference>
<organism evidence="1 2">
    <name type="scientific">Portunus trituberculatus</name>
    <name type="common">Swimming crab</name>
    <name type="synonym">Neptunus trituberculatus</name>
    <dbReference type="NCBI Taxonomy" id="210409"/>
    <lineage>
        <taxon>Eukaryota</taxon>
        <taxon>Metazoa</taxon>
        <taxon>Ecdysozoa</taxon>
        <taxon>Arthropoda</taxon>
        <taxon>Crustacea</taxon>
        <taxon>Multicrustacea</taxon>
        <taxon>Malacostraca</taxon>
        <taxon>Eumalacostraca</taxon>
        <taxon>Eucarida</taxon>
        <taxon>Decapoda</taxon>
        <taxon>Pleocyemata</taxon>
        <taxon>Brachyura</taxon>
        <taxon>Eubrachyura</taxon>
        <taxon>Portunoidea</taxon>
        <taxon>Portunidae</taxon>
        <taxon>Portuninae</taxon>
        <taxon>Portunus</taxon>
    </lineage>
</organism>
<accession>A0A5B7GE95</accession>
<proteinExistence type="predicted"/>
<comment type="caution">
    <text evidence="1">The sequence shown here is derived from an EMBL/GenBank/DDBJ whole genome shotgun (WGS) entry which is preliminary data.</text>
</comment>
<name>A0A5B7GE95_PORTR</name>
<dbReference type="AlphaFoldDB" id="A0A5B7GE95"/>